<keyword evidence="2" id="KW-0378">Hydrolase</keyword>
<gene>
    <name evidence="2" type="ORF">N7517_003541</name>
</gene>
<keyword evidence="2" id="KW-0808">Transferase</keyword>
<dbReference type="InterPro" id="IPR050091">
    <property type="entry name" value="PKS_NRPS_Biosynth_Enz"/>
</dbReference>
<reference evidence="2" key="1">
    <citation type="submission" date="2022-12" db="EMBL/GenBank/DDBJ databases">
        <authorList>
            <person name="Petersen C."/>
        </authorList>
    </citation>
    <scope>NUCLEOTIDE SEQUENCE</scope>
    <source>
        <strain evidence="2">IBT 3081</strain>
    </source>
</reference>
<protein>
    <submittedName>
        <fullName evidence="2">Acyl transferase/acyl hydrolase/lysophospholipase</fullName>
    </submittedName>
</protein>
<dbReference type="GO" id="GO:0006633">
    <property type="term" value="P:fatty acid biosynthetic process"/>
    <property type="evidence" value="ECO:0007669"/>
    <property type="project" value="TreeGrafter"/>
</dbReference>
<reference evidence="2" key="2">
    <citation type="journal article" date="2023" name="IMA Fungus">
        <title>Comparative genomic study of the Penicillium genus elucidates a diverse pangenome and 15 lateral gene transfer events.</title>
        <authorList>
            <person name="Petersen C."/>
            <person name="Sorensen T."/>
            <person name="Nielsen M.R."/>
            <person name="Sondergaard T.E."/>
            <person name="Sorensen J.L."/>
            <person name="Fitzpatrick D.A."/>
            <person name="Frisvad J.C."/>
            <person name="Nielsen K.L."/>
        </authorList>
    </citation>
    <scope>NUCLEOTIDE SEQUENCE</scope>
    <source>
        <strain evidence="2">IBT 3081</strain>
    </source>
</reference>
<dbReference type="InterPro" id="IPR014030">
    <property type="entry name" value="Ketoacyl_synth_N"/>
</dbReference>
<feature type="domain" description="Beta-ketoacyl synthase-like N-terminal" evidence="1">
    <location>
        <begin position="15"/>
        <end position="103"/>
    </location>
</feature>
<evidence type="ECO:0000313" key="3">
    <source>
        <dbReference type="Proteomes" id="UP001147752"/>
    </source>
</evidence>
<accession>A0A9W9VM37</accession>
<feature type="non-terminal residue" evidence="2">
    <location>
        <position position="106"/>
    </location>
</feature>
<dbReference type="AlphaFoldDB" id="A0A9W9VM37"/>
<dbReference type="InterPro" id="IPR016039">
    <property type="entry name" value="Thiolase-like"/>
</dbReference>
<proteinExistence type="predicted"/>
<name>A0A9W9VM37_9EURO</name>
<dbReference type="Gene3D" id="3.40.47.10">
    <property type="match status" value="1"/>
</dbReference>
<evidence type="ECO:0000259" key="1">
    <source>
        <dbReference type="Pfam" id="PF00109"/>
    </source>
</evidence>
<dbReference type="GeneID" id="81460454"/>
<dbReference type="SUPFAM" id="SSF53901">
    <property type="entry name" value="Thiolase-like"/>
    <property type="match status" value="1"/>
</dbReference>
<comment type="caution">
    <text evidence="2">The sequence shown here is derived from an EMBL/GenBank/DDBJ whole genome shotgun (WGS) entry which is preliminary data.</text>
</comment>
<organism evidence="2 3">
    <name type="scientific">Penicillium concentricum</name>
    <dbReference type="NCBI Taxonomy" id="293559"/>
    <lineage>
        <taxon>Eukaryota</taxon>
        <taxon>Fungi</taxon>
        <taxon>Dikarya</taxon>
        <taxon>Ascomycota</taxon>
        <taxon>Pezizomycotina</taxon>
        <taxon>Eurotiomycetes</taxon>
        <taxon>Eurotiomycetidae</taxon>
        <taxon>Eurotiales</taxon>
        <taxon>Aspergillaceae</taxon>
        <taxon>Penicillium</taxon>
    </lineage>
</organism>
<dbReference type="GO" id="GO:0004312">
    <property type="term" value="F:fatty acid synthase activity"/>
    <property type="evidence" value="ECO:0007669"/>
    <property type="project" value="TreeGrafter"/>
</dbReference>
<keyword evidence="3" id="KW-1185">Reference proteome</keyword>
<dbReference type="PANTHER" id="PTHR43775:SF29">
    <property type="entry name" value="ASPERFURANONE POLYKETIDE SYNTHASE AFOG-RELATED"/>
    <property type="match status" value="1"/>
</dbReference>
<dbReference type="EMBL" id="JAPZBT010000001">
    <property type="protein sequence ID" value="KAJ5385630.1"/>
    <property type="molecule type" value="Genomic_DNA"/>
</dbReference>
<dbReference type="PANTHER" id="PTHR43775">
    <property type="entry name" value="FATTY ACID SYNTHASE"/>
    <property type="match status" value="1"/>
</dbReference>
<sequence>RYPISQVIEEQTRAQDIAIIGMTCRFPQTVENFESFWYTLIAGRSTSTDFPLNKMDVDGHYHPDSEYGGSIACRGGHFLSENGRYFDAPFFGITESEAMAMNQAEF</sequence>
<dbReference type="Proteomes" id="UP001147752">
    <property type="component" value="Unassembled WGS sequence"/>
</dbReference>
<dbReference type="RefSeq" id="XP_056585406.1">
    <property type="nucleotide sequence ID" value="XM_056721271.1"/>
</dbReference>
<dbReference type="GO" id="GO:0016787">
    <property type="term" value="F:hydrolase activity"/>
    <property type="evidence" value="ECO:0007669"/>
    <property type="project" value="UniProtKB-KW"/>
</dbReference>
<dbReference type="GO" id="GO:0044550">
    <property type="term" value="P:secondary metabolite biosynthetic process"/>
    <property type="evidence" value="ECO:0007669"/>
    <property type="project" value="TreeGrafter"/>
</dbReference>
<evidence type="ECO:0000313" key="2">
    <source>
        <dbReference type="EMBL" id="KAJ5385630.1"/>
    </source>
</evidence>
<dbReference type="Pfam" id="PF00109">
    <property type="entry name" value="ketoacyl-synt"/>
    <property type="match status" value="1"/>
</dbReference>
<dbReference type="OrthoDB" id="329835at2759"/>